<dbReference type="EMBL" id="JBEDUW010000006">
    <property type="protein sequence ID" value="KAK9924672.1"/>
    <property type="molecule type" value="Genomic_DNA"/>
</dbReference>
<dbReference type="Gene3D" id="3.30.559.10">
    <property type="entry name" value="Chloramphenicol acetyltransferase-like domain"/>
    <property type="match status" value="2"/>
</dbReference>
<sequence length="466" mass="51913">MEGSSSPVRVVEQCHISPPPGSVRPTSLPLTFFDIVFLFAPPNESVFSFEFPHPLLHFTRTILPKLKHSLSLTLQHFFPLASSLIFPPPPSKPFLQYATGASLTLTLAESSGNFNRLTTRRVEDVAESHLLIPPLPPALVSEDGTRVVPLLALQITVFPNSGICIGTNCHHVLADESSFHHFMKVWASVCRSGTDFEIESLPSHNRGLVKDPSDLENKFLEDWRSWTPIPCELLGTQLLIGKVRTTFVLNKAQIDRLKLWVSNLFIKLQDSKPAHISSFVVICSFTWVSMVKTEEITDDEMQCCFNYAADCRERLGYSLPRSYFGNCLSLRSSQAKKSDLVGENGIVAAVNAIGNNVKDLENGVLRGAEDWTSGWLKGTTSTNINPRHFTTLAGSPRFDFYNDLDFGWGRPKKSEVINVDFGRCVYVSNSRDEEGGIEIVLALKREQMDSFSSIFKQALKFAGVDL</sequence>
<proteinExistence type="predicted"/>
<dbReference type="InterPro" id="IPR023213">
    <property type="entry name" value="CAT-like_dom_sf"/>
</dbReference>
<reference evidence="3 4" key="1">
    <citation type="journal article" date="2023" name="G3 (Bethesda)">
        <title>A chromosome-length genome assembly and annotation of blackberry (Rubus argutus, cv. 'Hillquist').</title>
        <authorList>
            <person name="Bruna T."/>
            <person name="Aryal R."/>
            <person name="Dudchenko O."/>
            <person name="Sargent D.J."/>
            <person name="Mead D."/>
            <person name="Buti M."/>
            <person name="Cavallini A."/>
            <person name="Hytonen T."/>
            <person name="Andres J."/>
            <person name="Pham M."/>
            <person name="Weisz D."/>
            <person name="Mascagni F."/>
            <person name="Usai G."/>
            <person name="Natali L."/>
            <person name="Bassil N."/>
            <person name="Fernandez G.E."/>
            <person name="Lomsadze A."/>
            <person name="Armour M."/>
            <person name="Olukolu B."/>
            <person name="Poorten T."/>
            <person name="Britton C."/>
            <person name="Davik J."/>
            <person name="Ashrafi H."/>
            <person name="Aiden E.L."/>
            <person name="Borodovsky M."/>
            <person name="Worthington M."/>
        </authorList>
    </citation>
    <scope>NUCLEOTIDE SEQUENCE [LARGE SCALE GENOMIC DNA]</scope>
    <source>
        <strain evidence="3">PI 553951</strain>
    </source>
</reference>
<keyword evidence="2" id="KW-0012">Acyltransferase</keyword>
<evidence type="ECO:0000313" key="3">
    <source>
        <dbReference type="EMBL" id="KAK9924672.1"/>
    </source>
</evidence>
<comment type="caution">
    <text evidence="3">The sequence shown here is derived from an EMBL/GenBank/DDBJ whole genome shotgun (WGS) entry which is preliminary data.</text>
</comment>
<keyword evidence="1" id="KW-0808">Transferase</keyword>
<evidence type="ECO:0000313" key="4">
    <source>
        <dbReference type="Proteomes" id="UP001457282"/>
    </source>
</evidence>
<accession>A0AAW1WJY9</accession>
<protein>
    <submittedName>
        <fullName evidence="3">Uncharacterized protein</fullName>
    </submittedName>
</protein>
<evidence type="ECO:0000256" key="2">
    <source>
        <dbReference type="ARBA" id="ARBA00023315"/>
    </source>
</evidence>
<dbReference type="GO" id="GO:0016747">
    <property type="term" value="F:acyltransferase activity, transferring groups other than amino-acyl groups"/>
    <property type="evidence" value="ECO:0007669"/>
    <property type="project" value="UniProtKB-ARBA"/>
</dbReference>
<dbReference type="Pfam" id="PF02458">
    <property type="entry name" value="Transferase"/>
    <property type="match status" value="1"/>
</dbReference>
<dbReference type="InterPro" id="IPR051504">
    <property type="entry name" value="Plant_metabolite_acyltrans"/>
</dbReference>
<dbReference type="AlphaFoldDB" id="A0AAW1WJY9"/>
<gene>
    <name evidence="3" type="ORF">M0R45_033026</name>
</gene>
<name>A0AAW1WJY9_RUBAR</name>
<dbReference type="Proteomes" id="UP001457282">
    <property type="component" value="Unassembled WGS sequence"/>
</dbReference>
<organism evidence="3 4">
    <name type="scientific">Rubus argutus</name>
    <name type="common">Southern blackberry</name>
    <dbReference type="NCBI Taxonomy" id="59490"/>
    <lineage>
        <taxon>Eukaryota</taxon>
        <taxon>Viridiplantae</taxon>
        <taxon>Streptophyta</taxon>
        <taxon>Embryophyta</taxon>
        <taxon>Tracheophyta</taxon>
        <taxon>Spermatophyta</taxon>
        <taxon>Magnoliopsida</taxon>
        <taxon>eudicotyledons</taxon>
        <taxon>Gunneridae</taxon>
        <taxon>Pentapetalae</taxon>
        <taxon>rosids</taxon>
        <taxon>fabids</taxon>
        <taxon>Rosales</taxon>
        <taxon>Rosaceae</taxon>
        <taxon>Rosoideae</taxon>
        <taxon>Rosoideae incertae sedis</taxon>
        <taxon>Rubus</taxon>
    </lineage>
</organism>
<keyword evidence="4" id="KW-1185">Reference proteome</keyword>
<dbReference type="PANTHER" id="PTHR31625">
    <property type="match status" value="1"/>
</dbReference>
<evidence type="ECO:0000256" key="1">
    <source>
        <dbReference type="ARBA" id="ARBA00022679"/>
    </source>
</evidence>